<keyword evidence="4" id="KW-0808">Transferase</keyword>
<proteinExistence type="predicted"/>
<dbReference type="GO" id="GO:0030488">
    <property type="term" value="P:tRNA methylation"/>
    <property type="evidence" value="ECO:0007669"/>
    <property type="project" value="TreeGrafter"/>
</dbReference>
<comment type="subcellular location">
    <subcellularLocation>
        <location evidence="1">Cytoplasm</location>
    </subcellularLocation>
</comment>
<keyword evidence="2" id="KW-0963">Cytoplasm</keyword>
<dbReference type="Pfam" id="PF01170">
    <property type="entry name" value="UPF0020"/>
    <property type="match status" value="1"/>
</dbReference>
<reference evidence="7 8" key="1">
    <citation type="journal article" date="2015" name="Nature">
        <title>rRNA introns, odd ribosomes, and small enigmatic genomes across a large radiation of phyla.</title>
        <authorList>
            <person name="Brown C.T."/>
            <person name="Hug L.A."/>
            <person name="Thomas B.C."/>
            <person name="Sharon I."/>
            <person name="Castelle C.J."/>
            <person name="Singh A."/>
            <person name="Wilkins M.J."/>
            <person name="Williams K.H."/>
            <person name="Banfield J.F."/>
        </authorList>
    </citation>
    <scope>NUCLEOTIDE SEQUENCE [LARGE SCALE GENOMIC DNA]</scope>
</reference>
<evidence type="ECO:0000256" key="5">
    <source>
        <dbReference type="ARBA" id="ARBA00022694"/>
    </source>
</evidence>
<dbReference type="Gene3D" id="3.40.50.150">
    <property type="entry name" value="Vaccinia Virus protein VP39"/>
    <property type="match status" value="1"/>
</dbReference>
<comment type="caution">
    <text evidence="7">The sequence shown here is derived from an EMBL/GenBank/DDBJ whole genome shotgun (WGS) entry which is preliminary data.</text>
</comment>
<dbReference type="PANTHER" id="PTHR14911">
    <property type="entry name" value="THUMP DOMAIN-CONTAINING"/>
    <property type="match status" value="1"/>
</dbReference>
<gene>
    <name evidence="7" type="ORF">UR47_C0007G0009</name>
</gene>
<dbReference type="PANTHER" id="PTHR14911:SF13">
    <property type="entry name" value="TRNA (GUANINE(6)-N2)-METHYLTRANSFERASE THUMP3"/>
    <property type="match status" value="1"/>
</dbReference>
<dbReference type="GO" id="GO:0016423">
    <property type="term" value="F:tRNA (guanine) methyltransferase activity"/>
    <property type="evidence" value="ECO:0007669"/>
    <property type="project" value="TreeGrafter"/>
</dbReference>
<evidence type="ECO:0000259" key="6">
    <source>
        <dbReference type="Pfam" id="PF01170"/>
    </source>
</evidence>
<name>A0A0G0AU81_9BACT</name>
<evidence type="ECO:0000256" key="1">
    <source>
        <dbReference type="ARBA" id="ARBA00004496"/>
    </source>
</evidence>
<dbReference type="Proteomes" id="UP000034488">
    <property type="component" value="Unassembled WGS sequence"/>
</dbReference>
<dbReference type="AlphaFoldDB" id="A0A0G0AU81"/>
<dbReference type="EMBL" id="LBPI01000007">
    <property type="protein sequence ID" value="KKP54951.1"/>
    <property type="molecule type" value="Genomic_DNA"/>
</dbReference>
<feature type="domain" description="Ribosomal RNA large subunit methyltransferase K/L-like methyltransferase" evidence="6">
    <location>
        <begin position="183"/>
        <end position="229"/>
    </location>
</feature>
<protein>
    <recommendedName>
        <fullName evidence="6">Ribosomal RNA large subunit methyltransferase K/L-like methyltransferase domain-containing protein</fullName>
    </recommendedName>
</protein>
<keyword evidence="3" id="KW-0489">Methyltransferase</keyword>
<dbReference type="InterPro" id="IPR000241">
    <property type="entry name" value="RlmKL-like_Mtase"/>
</dbReference>
<accession>A0A0G0AU81</accession>
<keyword evidence="5" id="KW-0819">tRNA processing</keyword>
<organism evidence="7 8">
    <name type="scientific">candidate division WS6 bacterium GW2011_GWB1_33_6</name>
    <dbReference type="NCBI Taxonomy" id="1619088"/>
    <lineage>
        <taxon>Bacteria</taxon>
        <taxon>Candidatus Dojkabacteria</taxon>
    </lineage>
</organism>
<dbReference type="GO" id="GO:0005737">
    <property type="term" value="C:cytoplasm"/>
    <property type="evidence" value="ECO:0007669"/>
    <property type="project" value="UniProtKB-SubCell"/>
</dbReference>
<dbReference type="InterPro" id="IPR053943">
    <property type="entry name" value="RlmKL-like_Mtase_CS"/>
</dbReference>
<evidence type="ECO:0000313" key="8">
    <source>
        <dbReference type="Proteomes" id="UP000034488"/>
    </source>
</evidence>
<dbReference type="SUPFAM" id="SSF53335">
    <property type="entry name" value="S-adenosyl-L-methionine-dependent methyltransferases"/>
    <property type="match status" value="1"/>
</dbReference>
<evidence type="ECO:0000256" key="3">
    <source>
        <dbReference type="ARBA" id="ARBA00022603"/>
    </source>
</evidence>
<evidence type="ECO:0000313" key="7">
    <source>
        <dbReference type="EMBL" id="KKP54951.1"/>
    </source>
</evidence>
<evidence type="ECO:0000256" key="4">
    <source>
        <dbReference type="ARBA" id="ARBA00022679"/>
    </source>
</evidence>
<sequence>MRYFFECGNFVELSLVELSCVLESYDISKDSINRVGEGILLVESNTVTEEVLDRIFQRLGGFIRYGQVIDDIDSFLLPFLKKEKITFGISALGNTNVTLKDIQRLANEIKRGFKSNGVSSRFILPKQSELNAAQIFTNSVIENGFELCIFDTKAGRMYGSTLSIQDINAFIKRDLDRPSVDFDMGVLPQKLARMMCNFTGFKEGIIWDPFCGSGTILIEAATLGFDILGSDIDLNAIENSEKNIQWLSEEGLISHTRVKIFPLDIHSVPKKTLKEIKRTGISAIVCEPFMGPPQRKILGDGKADELLNKVRTLYESLFNIMNEISRPGFKVVLIIPSYRTKSGFKTISISSFIGKKWDVLNKKYTKGDLKWERNNSIITRNIFILSKR</sequence>
<evidence type="ECO:0000256" key="2">
    <source>
        <dbReference type="ARBA" id="ARBA00022490"/>
    </source>
</evidence>
<dbReference type="PROSITE" id="PS01261">
    <property type="entry name" value="UPF0020"/>
    <property type="match status" value="1"/>
</dbReference>
<dbReference type="InterPro" id="IPR029063">
    <property type="entry name" value="SAM-dependent_MTases_sf"/>
</dbReference>